<feature type="transmembrane region" description="Helical" evidence="1">
    <location>
        <begin position="12"/>
        <end position="35"/>
    </location>
</feature>
<keyword evidence="1" id="KW-0472">Membrane</keyword>
<keyword evidence="3" id="KW-1185">Reference proteome</keyword>
<keyword evidence="1" id="KW-0812">Transmembrane</keyword>
<evidence type="ECO:0000313" key="2">
    <source>
        <dbReference type="EMBL" id="NID06641.1"/>
    </source>
</evidence>
<dbReference type="Proteomes" id="UP001429601">
    <property type="component" value="Unassembled WGS sequence"/>
</dbReference>
<dbReference type="RefSeq" id="WP_167129222.1">
    <property type="nucleotide sequence ID" value="NZ_JAAQQR010000010.1"/>
</dbReference>
<sequence length="87" mass="9358">MGGIGRGRVREAKALQGGVALILLLMLFICIWALIYVPIPAANKDTFNLIIGGLLNAIGMLTAYFFGTNQSTDFRLSRPKSSEADNA</sequence>
<gene>
    <name evidence="2" type="ORF">HBF26_17230</name>
</gene>
<feature type="transmembrane region" description="Helical" evidence="1">
    <location>
        <begin position="47"/>
        <end position="67"/>
    </location>
</feature>
<protein>
    <submittedName>
        <fullName evidence="2">Uncharacterized protein</fullName>
    </submittedName>
</protein>
<name>A0ABX0Q8E7_9GAMM</name>
<accession>A0ABX0Q8E7</accession>
<proteinExistence type="predicted"/>
<comment type="caution">
    <text evidence="2">The sequence shown here is derived from an EMBL/GenBank/DDBJ whole genome shotgun (WGS) entry which is preliminary data.</text>
</comment>
<reference evidence="2 3" key="1">
    <citation type="journal article" date="2011" name="Curr. Microbiol.">
        <title>Luteibacter jiangsuensis sp. nov.: a methamidophos-degrading bacterium isolated from a methamidophos-manufacturing factory.</title>
        <authorList>
            <person name="Wang L."/>
            <person name="Wang G.L."/>
            <person name="Li S.P."/>
            <person name="Jiang J.D."/>
        </authorList>
    </citation>
    <scope>NUCLEOTIDE SEQUENCE [LARGE SCALE GENOMIC DNA]</scope>
    <source>
        <strain evidence="2 3">CGMCC 1.10133</strain>
    </source>
</reference>
<keyword evidence="1" id="KW-1133">Transmembrane helix</keyword>
<evidence type="ECO:0000313" key="3">
    <source>
        <dbReference type="Proteomes" id="UP001429601"/>
    </source>
</evidence>
<dbReference type="EMBL" id="JAAQQR010000010">
    <property type="protein sequence ID" value="NID06641.1"/>
    <property type="molecule type" value="Genomic_DNA"/>
</dbReference>
<evidence type="ECO:0000256" key="1">
    <source>
        <dbReference type="SAM" id="Phobius"/>
    </source>
</evidence>
<organism evidence="2 3">
    <name type="scientific">Luteibacter jiangsuensis</name>
    <dbReference type="NCBI Taxonomy" id="637577"/>
    <lineage>
        <taxon>Bacteria</taxon>
        <taxon>Pseudomonadati</taxon>
        <taxon>Pseudomonadota</taxon>
        <taxon>Gammaproteobacteria</taxon>
        <taxon>Lysobacterales</taxon>
        <taxon>Rhodanobacteraceae</taxon>
        <taxon>Luteibacter</taxon>
    </lineage>
</organism>